<dbReference type="GO" id="GO:0042744">
    <property type="term" value="P:hydrogen peroxide catabolic process"/>
    <property type="evidence" value="ECO:0007669"/>
    <property type="project" value="TreeGrafter"/>
</dbReference>
<protein>
    <recommendedName>
        <fullName evidence="8">Thioredoxin peroxidase</fullName>
    </recommendedName>
</protein>
<reference evidence="12" key="1">
    <citation type="submission" date="2018-10" db="EMBL/GenBank/DDBJ databases">
        <title>Acidithiobacillus sulfuriphilus sp. nov.: an extremely acidophilic sulfur-oxidizing chemolithotroph isolated from a neutral pH environment.</title>
        <authorList>
            <person name="Falagan C."/>
            <person name="Moya-Beltran A."/>
            <person name="Quatrini R."/>
            <person name="Johnson D.B."/>
        </authorList>
    </citation>
    <scope>NUCLEOTIDE SEQUENCE [LARGE SCALE GENOMIC DNA]</scope>
    <source>
        <strain evidence="12">CJ-2</strain>
    </source>
</reference>
<dbReference type="PANTHER" id="PTHR10681">
    <property type="entry name" value="THIOREDOXIN PEROXIDASE"/>
    <property type="match status" value="1"/>
</dbReference>
<evidence type="ECO:0000259" key="11">
    <source>
        <dbReference type="PROSITE" id="PS51352"/>
    </source>
</evidence>
<dbReference type="RefSeq" id="WP_123102134.1">
    <property type="nucleotide sequence ID" value="NZ_CP127527.1"/>
</dbReference>
<dbReference type="Pfam" id="PF10417">
    <property type="entry name" value="1-cysPrx_C"/>
    <property type="match status" value="1"/>
</dbReference>
<feature type="domain" description="Thioredoxin" evidence="11">
    <location>
        <begin position="3"/>
        <end position="163"/>
    </location>
</feature>
<dbReference type="EMBL" id="RIZI01000123">
    <property type="protein sequence ID" value="RNF68317.1"/>
    <property type="molecule type" value="Genomic_DNA"/>
</dbReference>
<evidence type="ECO:0000256" key="9">
    <source>
        <dbReference type="ARBA" id="ARBA00037420"/>
    </source>
</evidence>
<dbReference type="InterPro" id="IPR019479">
    <property type="entry name" value="Peroxiredoxin_C"/>
</dbReference>
<evidence type="ECO:0000256" key="5">
    <source>
        <dbReference type="ARBA" id="ARBA00023002"/>
    </source>
</evidence>
<keyword evidence="3" id="KW-0963">Cytoplasm</keyword>
<keyword evidence="6" id="KW-1015">Disulfide bond</keyword>
<proteinExistence type="inferred from homology"/>
<feature type="active site" description="Cysteine sulfenic acid (-SOH) intermediate; for peroxidase activity" evidence="10">
    <location>
        <position position="51"/>
    </location>
</feature>
<evidence type="ECO:0000256" key="7">
    <source>
        <dbReference type="ARBA" id="ARBA00023284"/>
    </source>
</evidence>
<dbReference type="Pfam" id="PF00578">
    <property type="entry name" value="AhpC-TSA"/>
    <property type="match status" value="1"/>
</dbReference>
<dbReference type="CDD" id="cd03015">
    <property type="entry name" value="PRX_Typ2cys"/>
    <property type="match status" value="1"/>
</dbReference>
<dbReference type="PROSITE" id="PS51352">
    <property type="entry name" value="THIOREDOXIN_2"/>
    <property type="match status" value="1"/>
</dbReference>
<name>A0A3M8RIR7_9PROT</name>
<dbReference type="PIRSF" id="PIRSF000239">
    <property type="entry name" value="AHPC"/>
    <property type="match status" value="1"/>
</dbReference>
<dbReference type="GO" id="GO:0045454">
    <property type="term" value="P:cell redox homeostasis"/>
    <property type="evidence" value="ECO:0007669"/>
    <property type="project" value="TreeGrafter"/>
</dbReference>
<evidence type="ECO:0000256" key="4">
    <source>
        <dbReference type="ARBA" id="ARBA00022559"/>
    </source>
</evidence>
<keyword evidence="7" id="KW-0676">Redox-active center</keyword>
<evidence type="ECO:0000256" key="10">
    <source>
        <dbReference type="PIRSR" id="PIRSR000239-1"/>
    </source>
</evidence>
<gene>
    <name evidence="12" type="ORF">EC580_03220</name>
</gene>
<dbReference type="GO" id="GO:0033554">
    <property type="term" value="P:cellular response to stress"/>
    <property type="evidence" value="ECO:0007669"/>
    <property type="project" value="TreeGrafter"/>
</dbReference>
<dbReference type="InterPro" id="IPR050217">
    <property type="entry name" value="Peroxiredoxin"/>
</dbReference>
<evidence type="ECO:0000256" key="8">
    <source>
        <dbReference type="ARBA" id="ARBA00032824"/>
    </source>
</evidence>
<keyword evidence="4" id="KW-0575">Peroxidase</keyword>
<sequence>MAVLVGKSAPDFVAAAVMPDNSINEKFQFSHHIKGKYGVLFFYPLDFTFVCPSEILAFNHRLPEFQSRNCEVVACSVDSHYSHLAWKNTPEAKGGIGQVKMPMVADLSKSIARNYDVLMDDAVALRGSFLIDRQGIVRHQVVNDLPLGRNIDEMIRMVDALQFFEEHGDVCPAQWEKGKAAMKATPEGVADFLAHHAKEL</sequence>
<dbReference type="SUPFAM" id="SSF52833">
    <property type="entry name" value="Thioredoxin-like"/>
    <property type="match status" value="1"/>
</dbReference>
<evidence type="ECO:0000256" key="6">
    <source>
        <dbReference type="ARBA" id="ARBA00023157"/>
    </source>
</evidence>
<dbReference type="GO" id="GO:0005829">
    <property type="term" value="C:cytosol"/>
    <property type="evidence" value="ECO:0007669"/>
    <property type="project" value="TreeGrafter"/>
</dbReference>
<comment type="function">
    <text evidence="9">Thiol-specific peroxidase that catalyzes the reduction of hydrogen peroxide and organic hydroperoxides to water and alcohols, respectively. Plays a role in cell protection against oxidative stress by detoxifying peroxides.</text>
</comment>
<dbReference type="GO" id="GO:0006979">
    <property type="term" value="P:response to oxidative stress"/>
    <property type="evidence" value="ECO:0007669"/>
    <property type="project" value="TreeGrafter"/>
</dbReference>
<keyword evidence="5" id="KW-0560">Oxidoreductase</keyword>
<evidence type="ECO:0000313" key="12">
    <source>
        <dbReference type="EMBL" id="RNF68317.1"/>
    </source>
</evidence>
<comment type="subcellular location">
    <subcellularLocation>
        <location evidence="1">Cytoplasm</location>
    </subcellularLocation>
</comment>
<dbReference type="Gene3D" id="3.40.30.10">
    <property type="entry name" value="Glutaredoxin"/>
    <property type="match status" value="1"/>
</dbReference>
<dbReference type="GO" id="GO:0008379">
    <property type="term" value="F:thioredoxin peroxidase activity"/>
    <property type="evidence" value="ECO:0007669"/>
    <property type="project" value="TreeGrafter"/>
</dbReference>
<dbReference type="OrthoDB" id="5292101at2"/>
<dbReference type="InterPro" id="IPR024706">
    <property type="entry name" value="Peroxiredoxin_AhpC-typ"/>
</dbReference>
<dbReference type="InterPro" id="IPR013766">
    <property type="entry name" value="Thioredoxin_domain"/>
</dbReference>
<evidence type="ECO:0000256" key="3">
    <source>
        <dbReference type="ARBA" id="ARBA00022490"/>
    </source>
</evidence>
<dbReference type="AlphaFoldDB" id="A0A3M8RIR7"/>
<accession>A0A3M8RIR7</accession>
<organism evidence="12">
    <name type="scientific">Acidithiobacillus sulfuriphilus</name>
    <dbReference type="NCBI Taxonomy" id="1867749"/>
    <lineage>
        <taxon>Bacteria</taxon>
        <taxon>Pseudomonadati</taxon>
        <taxon>Pseudomonadota</taxon>
        <taxon>Acidithiobacillia</taxon>
        <taxon>Acidithiobacillales</taxon>
        <taxon>Acidithiobacillaceae</taxon>
        <taxon>Acidithiobacillus</taxon>
    </lineage>
</organism>
<comment type="caution">
    <text evidence="12">The sequence shown here is derived from an EMBL/GenBank/DDBJ whole genome shotgun (WGS) entry which is preliminary data.</text>
</comment>
<dbReference type="FunFam" id="3.40.30.10:FF:000002">
    <property type="entry name" value="Alkyl hydroperoxide reductase C"/>
    <property type="match status" value="1"/>
</dbReference>
<comment type="similarity">
    <text evidence="2">Belongs to the peroxiredoxin family. AhpC/Prx1 subfamily.</text>
</comment>
<evidence type="ECO:0000256" key="2">
    <source>
        <dbReference type="ARBA" id="ARBA00009796"/>
    </source>
</evidence>
<dbReference type="InterPro" id="IPR036249">
    <property type="entry name" value="Thioredoxin-like_sf"/>
</dbReference>
<evidence type="ECO:0000256" key="1">
    <source>
        <dbReference type="ARBA" id="ARBA00004496"/>
    </source>
</evidence>
<dbReference type="PANTHER" id="PTHR10681:SF128">
    <property type="entry name" value="THIOREDOXIN-DEPENDENT PEROXIDE REDUCTASE, MITOCHONDRIAL"/>
    <property type="match status" value="1"/>
</dbReference>
<dbReference type="InterPro" id="IPR000866">
    <property type="entry name" value="AhpC/TSA"/>
</dbReference>